<dbReference type="HOGENOM" id="CLU_001305_1_2_1"/>
<feature type="domain" description="CHAT" evidence="1">
    <location>
        <begin position="2"/>
        <end position="155"/>
    </location>
</feature>
<dbReference type="Proteomes" id="UP000053647">
    <property type="component" value="Unassembled WGS sequence"/>
</dbReference>
<protein>
    <recommendedName>
        <fullName evidence="1">CHAT domain-containing protein</fullName>
    </recommendedName>
</protein>
<dbReference type="InterPro" id="IPR024983">
    <property type="entry name" value="CHAT_dom"/>
</dbReference>
<reference evidence="2 3" key="1">
    <citation type="submission" date="2014-06" db="EMBL/GenBank/DDBJ databases">
        <authorList>
            <consortium name="DOE Joint Genome Institute"/>
            <person name="Kuo A."/>
            <person name="Kohler A."/>
            <person name="Nagy L.G."/>
            <person name="Floudas D."/>
            <person name="Copeland A."/>
            <person name="Barry K.W."/>
            <person name="Cichocki N."/>
            <person name="Veneault-Fourrey C."/>
            <person name="LaButti K."/>
            <person name="Lindquist E.A."/>
            <person name="Lipzen A."/>
            <person name="Lundell T."/>
            <person name="Morin E."/>
            <person name="Murat C."/>
            <person name="Sun H."/>
            <person name="Tunlid A."/>
            <person name="Henrissat B."/>
            <person name="Grigoriev I.V."/>
            <person name="Hibbett D.S."/>
            <person name="Martin F."/>
            <person name="Nordberg H.P."/>
            <person name="Cantor M.N."/>
            <person name="Hua S.X."/>
        </authorList>
    </citation>
    <scope>NUCLEOTIDE SEQUENCE [LARGE SCALE GENOMIC DNA]</scope>
    <source>
        <strain evidence="2 3">ATCC 200175</strain>
    </source>
</reference>
<accession>A0A0C9U138</accession>
<evidence type="ECO:0000313" key="3">
    <source>
        <dbReference type="Proteomes" id="UP000053647"/>
    </source>
</evidence>
<dbReference type="Pfam" id="PF12770">
    <property type="entry name" value="CHAT"/>
    <property type="match status" value="1"/>
</dbReference>
<organism evidence="2 3">
    <name type="scientific">Paxillus involutus ATCC 200175</name>
    <dbReference type="NCBI Taxonomy" id="664439"/>
    <lineage>
        <taxon>Eukaryota</taxon>
        <taxon>Fungi</taxon>
        <taxon>Dikarya</taxon>
        <taxon>Basidiomycota</taxon>
        <taxon>Agaricomycotina</taxon>
        <taxon>Agaricomycetes</taxon>
        <taxon>Agaricomycetidae</taxon>
        <taxon>Boletales</taxon>
        <taxon>Paxilineae</taxon>
        <taxon>Paxillaceae</taxon>
        <taxon>Paxillus</taxon>
    </lineage>
</organism>
<dbReference type="OrthoDB" id="9991317at2759"/>
<evidence type="ECO:0000259" key="1">
    <source>
        <dbReference type="Pfam" id="PF12770"/>
    </source>
</evidence>
<keyword evidence="3" id="KW-1185">Reference proteome</keyword>
<proteinExistence type="predicted"/>
<gene>
    <name evidence="2" type="ORF">PAXINDRAFT_81761</name>
</gene>
<evidence type="ECO:0000313" key="2">
    <source>
        <dbReference type="EMBL" id="KIJ13156.1"/>
    </source>
</evidence>
<name>A0A0C9U138_PAXIN</name>
<reference evidence="3" key="2">
    <citation type="submission" date="2015-01" db="EMBL/GenBank/DDBJ databases">
        <title>Evolutionary Origins and Diversification of the Mycorrhizal Mutualists.</title>
        <authorList>
            <consortium name="DOE Joint Genome Institute"/>
            <consortium name="Mycorrhizal Genomics Consortium"/>
            <person name="Kohler A."/>
            <person name="Kuo A."/>
            <person name="Nagy L.G."/>
            <person name="Floudas D."/>
            <person name="Copeland A."/>
            <person name="Barry K.W."/>
            <person name="Cichocki N."/>
            <person name="Veneault-Fourrey C."/>
            <person name="LaButti K."/>
            <person name="Lindquist E.A."/>
            <person name="Lipzen A."/>
            <person name="Lundell T."/>
            <person name="Morin E."/>
            <person name="Murat C."/>
            <person name="Riley R."/>
            <person name="Ohm R."/>
            <person name="Sun H."/>
            <person name="Tunlid A."/>
            <person name="Henrissat B."/>
            <person name="Grigoriev I.V."/>
            <person name="Hibbett D.S."/>
            <person name="Martin F."/>
        </authorList>
    </citation>
    <scope>NUCLEOTIDE SEQUENCE [LARGE SCALE GENOMIC DNA]</scope>
    <source>
        <strain evidence="3">ATCC 200175</strain>
    </source>
</reference>
<dbReference type="AlphaFoldDB" id="A0A0C9U138"/>
<dbReference type="EMBL" id="KN819355">
    <property type="protein sequence ID" value="KIJ13156.1"/>
    <property type="molecule type" value="Genomic_DNA"/>
</dbReference>
<sequence length="174" mass="19043">MIEQLLCPPHTAVFTNLASAASTADAALDVLQKNQWIHFSCHGKQDFAEPFKSSLEMLDGPVSLLDIIRTDLSKHEFVYLSACQTAVGDIKTPDEMIHLAAGLQFGGVKSVIGTQWSVHDGVAFLLASEFYKEFCADGDMDCTRAARALHRGLQSLKKQGIPLRALIMFIHIGI</sequence>